<gene>
    <name evidence="1" type="ORF">HNP88_000670</name>
</gene>
<name>A0A7J9NMW9_METMI</name>
<dbReference type="Proteomes" id="UP000571854">
    <property type="component" value="Unassembled WGS sequence"/>
</dbReference>
<evidence type="ECO:0000313" key="2">
    <source>
        <dbReference type="Proteomes" id="UP000571854"/>
    </source>
</evidence>
<sequence>MKLKFRKGDFISKNGYVIYIIKTHQNGVVEGVANYSCFSRYNDFELKEFEKVSRQDLSKIDVSEINRAIIDYNKLKTTINEVPLVV</sequence>
<proteinExistence type="predicted"/>
<reference evidence="1 2" key="1">
    <citation type="submission" date="2020-07" db="EMBL/GenBank/DDBJ databases">
        <title>Genomic Encyclopedia of Type Strains, Phase IV (KMG-V): Genome sequencing to study the core and pangenomes of soil and plant-associated prokaryotes.</title>
        <authorList>
            <person name="Whitman W."/>
        </authorList>
    </citation>
    <scope>NUCLEOTIDE SEQUENCE [LARGE SCALE GENOMIC DNA]</scope>
    <source>
        <strain evidence="1 2">A5</strain>
    </source>
</reference>
<dbReference type="AlphaFoldDB" id="A0A7J9NMW9"/>
<accession>A0A7J9NMW9</accession>
<protein>
    <submittedName>
        <fullName evidence="1">Uncharacterized protein</fullName>
    </submittedName>
</protein>
<comment type="caution">
    <text evidence="1">The sequence shown here is derived from an EMBL/GenBank/DDBJ whole genome shotgun (WGS) entry which is preliminary data.</text>
</comment>
<organism evidence="1 2">
    <name type="scientific">Methanococcus maripaludis</name>
    <name type="common">Methanococcus deltae</name>
    <dbReference type="NCBI Taxonomy" id="39152"/>
    <lineage>
        <taxon>Archaea</taxon>
        <taxon>Methanobacteriati</taxon>
        <taxon>Methanobacteriota</taxon>
        <taxon>Methanomada group</taxon>
        <taxon>Methanococci</taxon>
        <taxon>Methanococcales</taxon>
        <taxon>Methanococcaceae</taxon>
        <taxon>Methanococcus</taxon>
    </lineage>
</organism>
<evidence type="ECO:0000313" key="1">
    <source>
        <dbReference type="EMBL" id="MBA2846486.1"/>
    </source>
</evidence>
<dbReference type="EMBL" id="JACDUJ010000001">
    <property type="protein sequence ID" value="MBA2846486.1"/>
    <property type="molecule type" value="Genomic_DNA"/>
</dbReference>